<feature type="transmembrane region" description="Helical" evidence="12">
    <location>
        <begin position="31"/>
        <end position="51"/>
    </location>
</feature>
<organism evidence="15 16">
    <name type="scientific">Ideonella lacteola</name>
    <dbReference type="NCBI Taxonomy" id="2984193"/>
    <lineage>
        <taxon>Bacteria</taxon>
        <taxon>Pseudomonadati</taxon>
        <taxon>Pseudomonadota</taxon>
        <taxon>Betaproteobacteria</taxon>
        <taxon>Burkholderiales</taxon>
        <taxon>Sphaerotilaceae</taxon>
        <taxon>Ideonella</taxon>
    </lineage>
</organism>
<evidence type="ECO:0000256" key="9">
    <source>
        <dbReference type="ARBA" id="ARBA00023012"/>
    </source>
</evidence>
<dbReference type="SMART" id="SM00388">
    <property type="entry name" value="HisKA"/>
    <property type="match status" value="1"/>
</dbReference>
<reference evidence="15 16" key="1">
    <citation type="submission" date="2024-04" db="EMBL/GenBank/DDBJ databases">
        <title>Novel species of the genus Ideonella isolated from streams.</title>
        <authorList>
            <person name="Lu H."/>
        </authorList>
    </citation>
    <scope>NUCLEOTIDE SEQUENCE [LARGE SCALE GENOMIC DNA]</scope>
    <source>
        <strain evidence="15 16">DXS29W</strain>
    </source>
</reference>
<keyword evidence="9" id="KW-0902">Two-component regulatory system</keyword>
<dbReference type="Pfam" id="PF08521">
    <property type="entry name" value="2CSK_N"/>
    <property type="match status" value="1"/>
</dbReference>
<comment type="catalytic activity">
    <reaction evidence="1">
        <text>ATP + protein L-histidine = ADP + protein N-phospho-L-histidine.</text>
        <dbReference type="EC" id="2.7.13.3"/>
    </reaction>
</comment>
<feature type="domain" description="Histidine kinase" evidence="13">
    <location>
        <begin position="276"/>
        <end position="496"/>
    </location>
</feature>
<sequence length="502" mass="54060">MSRLWRRSSPQGPDDAAVRRAAGGPSLHRQLLMWLLLPQLVLWIGGAFVTYNLAARYANAAVDATLSQATRSLARQVKPIGNGLFIDFPRAAQDILEADPNDRVLYTVSSPPGEFILGNRNLPTPKDIPPQPALGEPYFYNGEVPAAQGSGTERVRVAALFLSYGDGSEPMQTMLVQVARSSANREELARRILVDTVLPLSALIVLMTMIVWAGIRAGLAPLARLRALVEGKAPNDLTAIELHAAPSEVRALAQAINDLLGAVQHNVVSQKRFISDAAHQLRTPLAGLKSQTELALKEAHDPALEARLQRVHESATRSAHLVNQLLTLARAEPESATVQARARVDVARLARELTAELVPRARQAGIDLGYEPSPDGEDGTEPAVEVLGIPLLLREALANVLDNALRYAGRGAEVTVRVSVLQHQACIEVSDTGPGVPAQLQPDLFERFVRGTTEGNGCGLGLAIVKEIVERHAGHVELSDTRPQGLTLRIVLPLAERPISLA</sequence>
<keyword evidence="8 12" id="KW-1133">Transmembrane helix</keyword>
<protein>
    <recommendedName>
        <fullName evidence="3">histidine kinase</fullName>
        <ecNumber evidence="3">2.7.13.3</ecNumber>
    </recommendedName>
</protein>
<evidence type="ECO:0000256" key="2">
    <source>
        <dbReference type="ARBA" id="ARBA00004370"/>
    </source>
</evidence>
<dbReference type="InterPro" id="IPR004358">
    <property type="entry name" value="Sig_transdc_His_kin-like_C"/>
</dbReference>
<keyword evidence="6 12" id="KW-0812">Transmembrane</keyword>
<dbReference type="PANTHER" id="PTHR45436">
    <property type="entry name" value="SENSOR HISTIDINE KINASE YKOH"/>
    <property type="match status" value="1"/>
</dbReference>
<gene>
    <name evidence="15" type="ORF">AACH06_20920</name>
</gene>
<evidence type="ECO:0000256" key="3">
    <source>
        <dbReference type="ARBA" id="ARBA00012438"/>
    </source>
</evidence>
<dbReference type="SMART" id="SM00387">
    <property type="entry name" value="HATPase_c"/>
    <property type="match status" value="1"/>
</dbReference>
<dbReference type="EC" id="2.7.13.3" evidence="3"/>
<evidence type="ECO:0000313" key="15">
    <source>
        <dbReference type="EMBL" id="MEK8033290.1"/>
    </source>
</evidence>
<dbReference type="InterPro" id="IPR013727">
    <property type="entry name" value="2CSK_N"/>
</dbReference>
<evidence type="ECO:0000313" key="16">
    <source>
        <dbReference type="Proteomes" id="UP001371218"/>
    </source>
</evidence>
<keyword evidence="4" id="KW-0597">Phosphoprotein</keyword>
<keyword evidence="7 15" id="KW-0418">Kinase</keyword>
<dbReference type="InterPro" id="IPR036890">
    <property type="entry name" value="HATPase_C_sf"/>
</dbReference>
<accession>A0ABU9BXG7</accession>
<feature type="transmembrane region" description="Helical" evidence="12">
    <location>
        <begin position="192"/>
        <end position="215"/>
    </location>
</feature>
<name>A0ABU9BXG7_9BURK</name>
<dbReference type="PROSITE" id="PS50109">
    <property type="entry name" value="HIS_KIN"/>
    <property type="match status" value="1"/>
</dbReference>
<evidence type="ECO:0000256" key="5">
    <source>
        <dbReference type="ARBA" id="ARBA00022679"/>
    </source>
</evidence>
<proteinExistence type="predicted"/>
<dbReference type="InterPro" id="IPR036097">
    <property type="entry name" value="HisK_dim/P_sf"/>
</dbReference>
<comment type="subcellular location">
    <subcellularLocation>
        <location evidence="2">Membrane</location>
    </subcellularLocation>
</comment>
<keyword evidence="16" id="KW-1185">Reference proteome</keyword>
<dbReference type="RefSeq" id="WP_341427708.1">
    <property type="nucleotide sequence ID" value="NZ_JBBUTG010000015.1"/>
</dbReference>
<feature type="domain" description="HAMP" evidence="14">
    <location>
        <begin position="216"/>
        <end position="268"/>
    </location>
</feature>
<dbReference type="PRINTS" id="PR00344">
    <property type="entry name" value="BCTRLSENSOR"/>
</dbReference>
<dbReference type="InterPro" id="IPR005467">
    <property type="entry name" value="His_kinase_dom"/>
</dbReference>
<dbReference type="PANTHER" id="PTHR45436:SF1">
    <property type="entry name" value="SENSOR PROTEIN QSEC"/>
    <property type="match status" value="1"/>
</dbReference>
<dbReference type="CDD" id="cd00075">
    <property type="entry name" value="HATPase"/>
    <property type="match status" value="1"/>
</dbReference>
<dbReference type="Gene3D" id="3.30.565.10">
    <property type="entry name" value="Histidine kinase-like ATPase, C-terminal domain"/>
    <property type="match status" value="1"/>
</dbReference>
<dbReference type="Pfam" id="PF02518">
    <property type="entry name" value="HATPase_c"/>
    <property type="match status" value="1"/>
</dbReference>
<evidence type="ECO:0000256" key="1">
    <source>
        <dbReference type="ARBA" id="ARBA00000085"/>
    </source>
</evidence>
<keyword evidence="10 12" id="KW-0472">Membrane</keyword>
<dbReference type="SUPFAM" id="SSF55874">
    <property type="entry name" value="ATPase domain of HSP90 chaperone/DNA topoisomerase II/histidine kinase"/>
    <property type="match status" value="1"/>
</dbReference>
<keyword evidence="5 15" id="KW-0808">Transferase</keyword>
<evidence type="ECO:0000256" key="8">
    <source>
        <dbReference type="ARBA" id="ARBA00022989"/>
    </source>
</evidence>
<evidence type="ECO:0000256" key="6">
    <source>
        <dbReference type="ARBA" id="ARBA00022692"/>
    </source>
</evidence>
<evidence type="ECO:0000256" key="4">
    <source>
        <dbReference type="ARBA" id="ARBA00022553"/>
    </source>
</evidence>
<dbReference type="Pfam" id="PF00512">
    <property type="entry name" value="HisKA"/>
    <property type="match status" value="1"/>
</dbReference>
<dbReference type="InterPro" id="IPR003594">
    <property type="entry name" value="HATPase_dom"/>
</dbReference>
<dbReference type="Gene3D" id="1.10.287.130">
    <property type="match status" value="1"/>
</dbReference>
<evidence type="ECO:0000259" key="14">
    <source>
        <dbReference type="PROSITE" id="PS50885"/>
    </source>
</evidence>
<evidence type="ECO:0000256" key="12">
    <source>
        <dbReference type="SAM" id="Phobius"/>
    </source>
</evidence>
<dbReference type="InterPro" id="IPR003660">
    <property type="entry name" value="HAMP_dom"/>
</dbReference>
<dbReference type="InterPro" id="IPR050428">
    <property type="entry name" value="TCS_sensor_his_kinase"/>
</dbReference>
<dbReference type="GO" id="GO:0004673">
    <property type="term" value="F:protein histidine kinase activity"/>
    <property type="evidence" value="ECO:0007669"/>
    <property type="project" value="UniProtKB-EC"/>
</dbReference>
<dbReference type="PROSITE" id="PS50885">
    <property type="entry name" value="HAMP"/>
    <property type="match status" value="1"/>
</dbReference>
<evidence type="ECO:0000256" key="11">
    <source>
        <dbReference type="SAM" id="MobiDB-lite"/>
    </source>
</evidence>
<dbReference type="SUPFAM" id="SSF47384">
    <property type="entry name" value="Homodimeric domain of signal transducing histidine kinase"/>
    <property type="match status" value="1"/>
</dbReference>
<evidence type="ECO:0000259" key="13">
    <source>
        <dbReference type="PROSITE" id="PS50109"/>
    </source>
</evidence>
<comment type="caution">
    <text evidence="15">The sequence shown here is derived from an EMBL/GenBank/DDBJ whole genome shotgun (WGS) entry which is preliminary data.</text>
</comment>
<dbReference type="Proteomes" id="UP001371218">
    <property type="component" value="Unassembled WGS sequence"/>
</dbReference>
<evidence type="ECO:0000256" key="7">
    <source>
        <dbReference type="ARBA" id="ARBA00022777"/>
    </source>
</evidence>
<evidence type="ECO:0000256" key="10">
    <source>
        <dbReference type="ARBA" id="ARBA00023136"/>
    </source>
</evidence>
<dbReference type="CDD" id="cd00082">
    <property type="entry name" value="HisKA"/>
    <property type="match status" value="1"/>
</dbReference>
<dbReference type="InterPro" id="IPR003661">
    <property type="entry name" value="HisK_dim/P_dom"/>
</dbReference>
<dbReference type="EMBL" id="JBBUTG010000015">
    <property type="protein sequence ID" value="MEK8033290.1"/>
    <property type="molecule type" value="Genomic_DNA"/>
</dbReference>
<feature type="region of interest" description="Disordered" evidence="11">
    <location>
        <begin position="1"/>
        <end position="20"/>
    </location>
</feature>